<evidence type="ECO:0000256" key="5">
    <source>
        <dbReference type="ARBA" id="ARBA00023136"/>
    </source>
</evidence>
<feature type="transmembrane region" description="Helical" evidence="7">
    <location>
        <begin position="96"/>
        <end position="114"/>
    </location>
</feature>
<proteinExistence type="inferred from homology"/>
<feature type="domain" description="EamA" evidence="8">
    <location>
        <begin position="177"/>
        <end position="310"/>
    </location>
</feature>
<evidence type="ECO:0000313" key="10">
    <source>
        <dbReference type="Proteomes" id="UP000666915"/>
    </source>
</evidence>
<keyword evidence="3 7" id="KW-0812">Transmembrane</keyword>
<feature type="transmembrane region" description="Helical" evidence="7">
    <location>
        <begin position="152"/>
        <end position="170"/>
    </location>
</feature>
<comment type="subcellular location">
    <subcellularLocation>
        <location evidence="1">Membrane</location>
        <topology evidence="1">Multi-pass membrane protein</topology>
    </subcellularLocation>
</comment>
<dbReference type="PANTHER" id="PTHR32322">
    <property type="entry name" value="INNER MEMBRANE TRANSPORTER"/>
    <property type="match status" value="1"/>
</dbReference>
<protein>
    <submittedName>
        <fullName evidence="9">EamA family transporter</fullName>
    </submittedName>
</protein>
<keyword evidence="4 7" id="KW-1133">Transmembrane helix</keyword>
<keyword evidence="10" id="KW-1185">Reference proteome</keyword>
<dbReference type="Proteomes" id="UP000666915">
    <property type="component" value="Unassembled WGS sequence"/>
</dbReference>
<comment type="similarity">
    <text evidence="2">Belongs to the EamA transporter family.</text>
</comment>
<reference evidence="9 10" key="1">
    <citation type="submission" date="2021-03" db="EMBL/GenBank/DDBJ databases">
        <authorList>
            <person name="Kanchanasin P."/>
            <person name="Saeng-In P."/>
            <person name="Phongsopitanun W."/>
            <person name="Yuki M."/>
            <person name="Kudo T."/>
            <person name="Ohkuma M."/>
            <person name="Tanasupawat S."/>
        </authorList>
    </citation>
    <scope>NUCLEOTIDE SEQUENCE [LARGE SCALE GENOMIC DNA]</scope>
    <source>
        <strain evidence="9 10">L46</strain>
    </source>
</reference>
<evidence type="ECO:0000256" key="4">
    <source>
        <dbReference type="ARBA" id="ARBA00022989"/>
    </source>
</evidence>
<evidence type="ECO:0000256" key="6">
    <source>
        <dbReference type="SAM" id="MobiDB-lite"/>
    </source>
</evidence>
<organism evidence="9 10">
    <name type="scientific">Actinomadura nitritigenes</name>
    <dbReference type="NCBI Taxonomy" id="134602"/>
    <lineage>
        <taxon>Bacteria</taxon>
        <taxon>Bacillati</taxon>
        <taxon>Actinomycetota</taxon>
        <taxon>Actinomycetes</taxon>
        <taxon>Streptosporangiales</taxon>
        <taxon>Thermomonosporaceae</taxon>
        <taxon>Actinomadura</taxon>
    </lineage>
</organism>
<feature type="transmembrane region" description="Helical" evidence="7">
    <location>
        <begin position="294"/>
        <end position="313"/>
    </location>
</feature>
<sequence length="330" mass="32165">MFGTSQRASAPAAPASQRASAPASRRARGGGADVLLAASLWGTTGTARTFAPGASSVSVAAARIVIGGLLLLAFAAATRRDGLRRLLRGRSRLGPLALGAAAIAVYQVAFFVAVARTGVAVGTVVTIGSAPAFTGLIGLATRRAVLTGRWTLATAGAVGGCALLVGTGHGSGADPAGIALALLSGLAYAVYATTASALITSGEDDRATAGALFGAAAVLLLPVLAAGSTGWLLTGSGAATALYLGAVTTGLGYVLFARGLRGTPAATATTLTLAEPAVAAVLGTAVLGEHLGGTGYAGLALLASGLLVLVAPARRPRKHGERGPRGNELV</sequence>
<dbReference type="PANTHER" id="PTHR32322:SF2">
    <property type="entry name" value="EAMA DOMAIN-CONTAINING PROTEIN"/>
    <property type="match status" value="1"/>
</dbReference>
<dbReference type="InterPro" id="IPR050638">
    <property type="entry name" value="AA-Vitamin_Transporters"/>
</dbReference>
<feature type="transmembrane region" description="Helical" evidence="7">
    <location>
        <begin position="57"/>
        <end position="76"/>
    </location>
</feature>
<dbReference type="Pfam" id="PF00892">
    <property type="entry name" value="EamA"/>
    <property type="match status" value="2"/>
</dbReference>
<dbReference type="InterPro" id="IPR037185">
    <property type="entry name" value="EmrE-like"/>
</dbReference>
<evidence type="ECO:0000256" key="7">
    <source>
        <dbReference type="SAM" id="Phobius"/>
    </source>
</evidence>
<comment type="caution">
    <text evidence="9">The sequence shown here is derived from an EMBL/GenBank/DDBJ whole genome shotgun (WGS) entry which is preliminary data.</text>
</comment>
<feature type="domain" description="EamA" evidence="8">
    <location>
        <begin position="34"/>
        <end position="165"/>
    </location>
</feature>
<evidence type="ECO:0000259" key="8">
    <source>
        <dbReference type="Pfam" id="PF00892"/>
    </source>
</evidence>
<keyword evidence="5 7" id="KW-0472">Membrane</keyword>
<dbReference type="SUPFAM" id="SSF103481">
    <property type="entry name" value="Multidrug resistance efflux transporter EmrE"/>
    <property type="match status" value="2"/>
</dbReference>
<feature type="transmembrane region" description="Helical" evidence="7">
    <location>
        <begin position="120"/>
        <end position="140"/>
    </location>
</feature>
<evidence type="ECO:0000256" key="1">
    <source>
        <dbReference type="ARBA" id="ARBA00004141"/>
    </source>
</evidence>
<dbReference type="InterPro" id="IPR000620">
    <property type="entry name" value="EamA_dom"/>
</dbReference>
<evidence type="ECO:0000256" key="3">
    <source>
        <dbReference type="ARBA" id="ARBA00022692"/>
    </source>
</evidence>
<feature type="compositionally biased region" description="Low complexity" evidence="6">
    <location>
        <begin position="1"/>
        <end position="24"/>
    </location>
</feature>
<gene>
    <name evidence="9" type="ORF">J4557_29220</name>
</gene>
<feature type="transmembrane region" description="Helical" evidence="7">
    <location>
        <begin position="211"/>
        <end position="232"/>
    </location>
</feature>
<dbReference type="EMBL" id="JAGEOK010000020">
    <property type="protein sequence ID" value="MBO2441612.1"/>
    <property type="molecule type" value="Genomic_DNA"/>
</dbReference>
<name>A0ABS3R5V5_9ACTN</name>
<evidence type="ECO:0000313" key="9">
    <source>
        <dbReference type="EMBL" id="MBO2441612.1"/>
    </source>
</evidence>
<accession>A0ABS3R5V5</accession>
<feature type="region of interest" description="Disordered" evidence="6">
    <location>
        <begin position="1"/>
        <end position="27"/>
    </location>
</feature>
<evidence type="ECO:0000256" key="2">
    <source>
        <dbReference type="ARBA" id="ARBA00007362"/>
    </source>
</evidence>
<feature type="transmembrane region" description="Helical" evidence="7">
    <location>
        <begin position="176"/>
        <end position="199"/>
    </location>
</feature>
<feature type="transmembrane region" description="Helical" evidence="7">
    <location>
        <begin position="238"/>
        <end position="256"/>
    </location>
</feature>
<feature type="transmembrane region" description="Helical" evidence="7">
    <location>
        <begin position="268"/>
        <end position="288"/>
    </location>
</feature>